<keyword evidence="1" id="KW-0472">Membrane</keyword>
<organism evidence="3">
    <name type="scientific">Strongyloides stercoralis</name>
    <name type="common">Threadworm</name>
    <dbReference type="NCBI Taxonomy" id="6248"/>
    <lineage>
        <taxon>Eukaryota</taxon>
        <taxon>Metazoa</taxon>
        <taxon>Ecdysozoa</taxon>
        <taxon>Nematoda</taxon>
        <taxon>Chromadorea</taxon>
        <taxon>Rhabditida</taxon>
        <taxon>Tylenchina</taxon>
        <taxon>Panagrolaimomorpha</taxon>
        <taxon>Strongyloidoidea</taxon>
        <taxon>Strongyloididae</taxon>
        <taxon>Strongyloides</taxon>
    </lineage>
</organism>
<keyword evidence="1" id="KW-1133">Transmembrane helix</keyword>
<dbReference type="Proteomes" id="UP000035681">
    <property type="component" value="Unplaced"/>
</dbReference>
<evidence type="ECO:0000256" key="1">
    <source>
        <dbReference type="SAM" id="Phobius"/>
    </source>
</evidence>
<keyword evidence="1" id="KW-0812">Transmembrane</keyword>
<proteinExistence type="predicted"/>
<protein>
    <submittedName>
        <fullName evidence="4">Activin types I and II receptor domain-containing protein</fullName>
    </submittedName>
    <submittedName>
        <fullName evidence="3">Activin_recp domain-containing protein</fullName>
    </submittedName>
</protein>
<evidence type="ECO:0000313" key="4">
    <source>
        <dbReference type="WBParaSite" id="TCONS_00015803.p1"/>
    </source>
</evidence>
<accession>A0A0K0EGW5</accession>
<name>A0A0K0EGW5_STRER</name>
<reference evidence="3" key="1">
    <citation type="submission" date="2015-08" db="UniProtKB">
        <authorList>
            <consortium name="WormBaseParasite"/>
        </authorList>
    </citation>
    <scope>IDENTIFICATION</scope>
</reference>
<dbReference type="WBParaSite" id="TCONS_00015803.p1">
    <property type="protein sequence ID" value="TCONS_00015803.p1"/>
    <property type="gene ID" value="XLOC_010566"/>
</dbReference>
<evidence type="ECO:0000313" key="2">
    <source>
        <dbReference type="Proteomes" id="UP000035681"/>
    </source>
</evidence>
<feature type="transmembrane region" description="Helical" evidence="1">
    <location>
        <begin position="126"/>
        <end position="144"/>
    </location>
</feature>
<dbReference type="WBParaSite" id="SSTP_0000872500.1">
    <property type="protein sequence ID" value="SSTP_0000872500.1"/>
    <property type="gene ID" value="SSTP_0000872500"/>
</dbReference>
<feature type="transmembrane region" description="Helical" evidence="1">
    <location>
        <begin position="12"/>
        <end position="30"/>
    </location>
</feature>
<evidence type="ECO:0000313" key="3">
    <source>
        <dbReference type="WBParaSite" id="SSTP_0000872500.1"/>
    </source>
</evidence>
<dbReference type="AlphaFoldDB" id="A0A0K0EGW5"/>
<keyword evidence="2" id="KW-1185">Reference proteome</keyword>
<sequence>MIYLKKLDLKCIFQCVYIISIILPLSYGIACKSYHKYYEEFKKREIIESKCYSSTPFCVKAIYSDPDPSKMNGISYGCDKNDCVGIGIRSYGWDKNGCRHHSDYGKDGLICCCSNEDLCNLSKKNTSFLMIVITCTILTIIFSIL</sequence>